<organism evidence="2 3">
    <name type="scientific">Hibiscus sabdariffa</name>
    <name type="common">roselle</name>
    <dbReference type="NCBI Taxonomy" id="183260"/>
    <lineage>
        <taxon>Eukaryota</taxon>
        <taxon>Viridiplantae</taxon>
        <taxon>Streptophyta</taxon>
        <taxon>Embryophyta</taxon>
        <taxon>Tracheophyta</taxon>
        <taxon>Spermatophyta</taxon>
        <taxon>Magnoliopsida</taxon>
        <taxon>eudicotyledons</taxon>
        <taxon>Gunneridae</taxon>
        <taxon>Pentapetalae</taxon>
        <taxon>rosids</taxon>
        <taxon>malvids</taxon>
        <taxon>Malvales</taxon>
        <taxon>Malvaceae</taxon>
        <taxon>Malvoideae</taxon>
        <taxon>Hibiscus</taxon>
    </lineage>
</organism>
<gene>
    <name evidence="2" type="ORF">V6N12_051093</name>
</gene>
<sequence length="113" mass="12740">MANTGWVTRKANWIEPHDLGNITQAHSTTNLIPTVQGSTPLGSLTGLNRLGARLAISPDMARQRQQRRWRTLNSLRHGNSSTPDNQDNPDNTTHSPKYLNQTQLPFTLNRTYH</sequence>
<feature type="region of interest" description="Disordered" evidence="1">
    <location>
        <begin position="58"/>
        <end position="113"/>
    </location>
</feature>
<reference evidence="2 3" key="1">
    <citation type="journal article" date="2024" name="G3 (Bethesda)">
        <title>Genome assembly of Hibiscus sabdariffa L. provides insights into metabolisms of medicinal natural products.</title>
        <authorList>
            <person name="Kim T."/>
        </authorList>
    </citation>
    <scope>NUCLEOTIDE SEQUENCE [LARGE SCALE GENOMIC DNA]</scope>
    <source>
        <strain evidence="2">TK-2024</strain>
        <tissue evidence="2">Old leaves</tissue>
    </source>
</reference>
<accession>A0ABR2GEB0</accession>
<evidence type="ECO:0000256" key="1">
    <source>
        <dbReference type="SAM" id="MobiDB-lite"/>
    </source>
</evidence>
<dbReference type="EMBL" id="JBBPBM010000001">
    <property type="protein sequence ID" value="KAK8601253.1"/>
    <property type="molecule type" value="Genomic_DNA"/>
</dbReference>
<comment type="caution">
    <text evidence="2">The sequence shown here is derived from an EMBL/GenBank/DDBJ whole genome shotgun (WGS) entry which is preliminary data.</text>
</comment>
<protein>
    <submittedName>
        <fullName evidence="2">Uncharacterized protein</fullName>
    </submittedName>
</protein>
<name>A0ABR2GEB0_9ROSI</name>
<feature type="compositionally biased region" description="Polar residues" evidence="1">
    <location>
        <begin position="71"/>
        <end position="113"/>
    </location>
</feature>
<keyword evidence="3" id="KW-1185">Reference proteome</keyword>
<evidence type="ECO:0000313" key="3">
    <source>
        <dbReference type="Proteomes" id="UP001472677"/>
    </source>
</evidence>
<evidence type="ECO:0000313" key="2">
    <source>
        <dbReference type="EMBL" id="KAK8601253.1"/>
    </source>
</evidence>
<proteinExistence type="predicted"/>
<dbReference type="Proteomes" id="UP001472677">
    <property type="component" value="Unassembled WGS sequence"/>
</dbReference>